<feature type="region of interest" description="Disordered" evidence="2">
    <location>
        <begin position="94"/>
        <end position="117"/>
    </location>
</feature>
<organism evidence="4 5">
    <name type="scientific">Lachancea dasiensis</name>
    <dbReference type="NCBI Taxonomy" id="1072105"/>
    <lineage>
        <taxon>Eukaryota</taxon>
        <taxon>Fungi</taxon>
        <taxon>Dikarya</taxon>
        <taxon>Ascomycota</taxon>
        <taxon>Saccharomycotina</taxon>
        <taxon>Saccharomycetes</taxon>
        <taxon>Saccharomycetales</taxon>
        <taxon>Saccharomycetaceae</taxon>
        <taxon>Lachancea</taxon>
    </lineage>
</organism>
<accession>A0A1G4IT74</accession>
<evidence type="ECO:0000313" key="5">
    <source>
        <dbReference type="Proteomes" id="UP000190274"/>
    </source>
</evidence>
<keyword evidence="1" id="KW-0175">Coiled coil</keyword>
<keyword evidence="5" id="KW-1185">Reference proteome</keyword>
<evidence type="ECO:0000256" key="1">
    <source>
        <dbReference type="SAM" id="Coils"/>
    </source>
</evidence>
<dbReference type="PANTHER" id="PTHR37784:SF2">
    <property type="entry name" value="HIGH-OSMOLARITY-INDUCED TRANSCRIPTION PROTEIN 1"/>
    <property type="match status" value="1"/>
</dbReference>
<gene>
    <name evidence="4" type="ORF">LADA_0B05424G</name>
</gene>
<proteinExistence type="predicted"/>
<dbReference type="AlphaFoldDB" id="A0A1G4IT74"/>
<dbReference type="GO" id="GO:0000978">
    <property type="term" value="F:RNA polymerase II cis-regulatory region sequence-specific DNA binding"/>
    <property type="evidence" value="ECO:0007669"/>
    <property type="project" value="TreeGrafter"/>
</dbReference>
<evidence type="ECO:0000256" key="2">
    <source>
        <dbReference type="SAM" id="MobiDB-lite"/>
    </source>
</evidence>
<dbReference type="GO" id="GO:0060963">
    <property type="term" value="P:positive regulation of ribosomal protein gene transcription by RNA polymerase II"/>
    <property type="evidence" value="ECO:0007669"/>
    <property type="project" value="TreeGrafter"/>
</dbReference>
<evidence type="ECO:0000313" key="4">
    <source>
        <dbReference type="EMBL" id="SCU80167.1"/>
    </source>
</evidence>
<evidence type="ECO:0000259" key="3">
    <source>
        <dbReference type="Pfam" id="PF12550"/>
    </source>
</evidence>
<dbReference type="Proteomes" id="UP000190274">
    <property type="component" value="Chromosome B"/>
</dbReference>
<sequence length="373" mass="41615">MTSGLSTSGRGDEGLQAMEAMRSQMASLRRDVETLQLQLQHERAERETFERLVRRRLRSAPAAEIPTSNAEHVLLDEDQMRNFDEVSALLDAANSTSNSVSTTSQHTPATTTPKDANPYLEDSLDNAHKLNFAGLADLSTDGANHAMNSNMAARVTTPYPQGVLPSLISKDYEQNSNGEDITSLINDAMAQNLRKRTFSNDFPLAQPQRVRGGSAADASQSFGFTPNPSIRQFPVLPLRMNTPATPNLIHWNGPPTPSSQLGERDILEKWGIRFSEKYTTISEVWNEYHRVGTKGVSIKSLEASFSTRWRANLKKNVKKKYSRRLIIIRAIETGMKRGKTLEECISILETFLTEAKKPVSHLYRKANLPTELT</sequence>
<feature type="coiled-coil region" evidence="1">
    <location>
        <begin position="18"/>
        <end position="52"/>
    </location>
</feature>
<dbReference type="InterPro" id="IPR052146">
    <property type="entry name" value="HOT1"/>
</dbReference>
<protein>
    <submittedName>
        <fullName evidence="4">LADA_0B05424g1_1</fullName>
    </submittedName>
</protein>
<name>A0A1G4IT74_9SACH</name>
<dbReference type="PANTHER" id="PTHR37784">
    <property type="entry name" value="PROTEIN MSN1"/>
    <property type="match status" value="1"/>
</dbReference>
<reference evidence="5" key="1">
    <citation type="submission" date="2016-03" db="EMBL/GenBank/DDBJ databases">
        <authorList>
            <person name="Devillers H."/>
        </authorList>
    </citation>
    <scope>NUCLEOTIDE SEQUENCE [LARGE SCALE GENOMIC DNA]</scope>
</reference>
<dbReference type="InterPro" id="IPR022210">
    <property type="entry name" value="TF_GCR1-like"/>
</dbReference>
<dbReference type="OrthoDB" id="428577at2759"/>
<dbReference type="Pfam" id="PF12550">
    <property type="entry name" value="GCR1_C"/>
    <property type="match status" value="1"/>
</dbReference>
<dbReference type="EMBL" id="LT598456">
    <property type="protein sequence ID" value="SCU80167.1"/>
    <property type="molecule type" value="Genomic_DNA"/>
</dbReference>
<dbReference type="GO" id="GO:0000981">
    <property type="term" value="F:DNA-binding transcription factor activity, RNA polymerase II-specific"/>
    <property type="evidence" value="ECO:0007669"/>
    <property type="project" value="TreeGrafter"/>
</dbReference>
<feature type="compositionally biased region" description="Low complexity" evidence="2">
    <location>
        <begin position="94"/>
        <end position="113"/>
    </location>
</feature>
<feature type="domain" description="Transcription activator GCR1-like" evidence="3">
    <location>
        <begin position="272"/>
        <end position="350"/>
    </location>
</feature>